<reference evidence="3 4" key="1">
    <citation type="submission" date="2018-07" db="EMBL/GenBank/DDBJ databases">
        <title>Genomic Encyclopedia of Type Strains, Phase IV (KMG-IV): sequencing the most valuable type-strain genomes for metagenomic binning, comparative biology and taxonomic classification.</title>
        <authorList>
            <person name="Goeker M."/>
        </authorList>
    </citation>
    <scope>NUCLEOTIDE SEQUENCE [LARGE SCALE GENOMIC DNA]</scope>
    <source>
        <strain evidence="3 4">DSM 16500</strain>
    </source>
</reference>
<name>A0A370G5E4_9COXI</name>
<keyword evidence="4" id="KW-1185">Reference proteome</keyword>
<evidence type="ECO:0000313" key="4">
    <source>
        <dbReference type="Proteomes" id="UP000254720"/>
    </source>
</evidence>
<dbReference type="InterPro" id="IPR051614">
    <property type="entry name" value="UPF0045_domain"/>
</dbReference>
<evidence type="ECO:0000313" key="3">
    <source>
        <dbReference type="EMBL" id="RDI39051.1"/>
    </source>
</evidence>
<feature type="domain" description="Thiamine-binding protein" evidence="2">
    <location>
        <begin position="5"/>
        <end position="95"/>
    </location>
</feature>
<protein>
    <submittedName>
        <fullName evidence="3">Uncharacterized protein (TIGR00106 family)</fullName>
    </submittedName>
</protein>
<dbReference type="GO" id="GO:0005829">
    <property type="term" value="C:cytosol"/>
    <property type="evidence" value="ECO:0007669"/>
    <property type="project" value="TreeGrafter"/>
</dbReference>
<dbReference type="InterPro" id="IPR029756">
    <property type="entry name" value="MTH1187/YkoF-like"/>
</dbReference>
<dbReference type="OrthoDB" id="9793516at2"/>
<dbReference type="Pfam" id="PF01910">
    <property type="entry name" value="Thiamine_BP"/>
    <property type="match status" value="1"/>
</dbReference>
<sequence>MKVIAELMIVPIGIGTSFSKYIAECERILKKTNLKVQLHAEGTNIEGDLDEVLQAVRECIEAMHQMNVPRLLTNLHLSTRTDKGETIEDKIKSVEEQM</sequence>
<evidence type="ECO:0000259" key="2">
    <source>
        <dbReference type="Pfam" id="PF01910"/>
    </source>
</evidence>
<dbReference type="AlphaFoldDB" id="A0A370G5E4"/>
<dbReference type="Gene3D" id="3.30.70.930">
    <property type="match status" value="1"/>
</dbReference>
<proteinExistence type="inferred from homology"/>
<comment type="similarity">
    <text evidence="1">Belongs to the UPF0045 family.</text>
</comment>
<dbReference type="SUPFAM" id="SSF89957">
    <property type="entry name" value="MTH1187/YkoF-like"/>
    <property type="match status" value="1"/>
</dbReference>
<dbReference type="InterPro" id="IPR002767">
    <property type="entry name" value="Thiamine_BP"/>
</dbReference>
<dbReference type="RefSeq" id="WP_114835259.1">
    <property type="nucleotide sequence ID" value="NZ_LR699114.1"/>
</dbReference>
<organism evidence="3 4">
    <name type="scientific">Aquicella lusitana</name>
    <dbReference type="NCBI Taxonomy" id="254246"/>
    <lineage>
        <taxon>Bacteria</taxon>
        <taxon>Pseudomonadati</taxon>
        <taxon>Pseudomonadota</taxon>
        <taxon>Gammaproteobacteria</taxon>
        <taxon>Legionellales</taxon>
        <taxon>Coxiellaceae</taxon>
        <taxon>Aquicella</taxon>
    </lineage>
</organism>
<gene>
    <name evidence="3" type="ORF">C8D86_1297</name>
</gene>
<dbReference type="EMBL" id="QQAX01000029">
    <property type="protein sequence ID" value="RDI39051.1"/>
    <property type="molecule type" value="Genomic_DNA"/>
</dbReference>
<evidence type="ECO:0000256" key="1">
    <source>
        <dbReference type="ARBA" id="ARBA00010272"/>
    </source>
</evidence>
<comment type="caution">
    <text evidence="3">The sequence shown here is derived from an EMBL/GenBank/DDBJ whole genome shotgun (WGS) entry which is preliminary data.</text>
</comment>
<dbReference type="PANTHER" id="PTHR33777:SF1">
    <property type="entry name" value="UPF0045 PROTEIN ECM15"/>
    <property type="match status" value="1"/>
</dbReference>
<dbReference type="PANTHER" id="PTHR33777">
    <property type="entry name" value="UPF0045 PROTEIN ECM15"/>
    <property type="match status" value="1"/>
</dbReference>
<dbReference type="Proteomes" id="UP000254720">
    <property type="component" value="Unassembled WGS sequence"/>
</dbReference>
<dbReference type="NCBIfam" id="TIGR00106">
    <property type="entry name" value="MTH1187 family thiamine-binding protein"/>
    <property type="match status" value="1"/>
</dbReference>
<accession>A0A370G5E4</accession>